<feature type="transmembrane region" description="Helical" evidence="1">
    <location>
        <begin position="490"/>
        <end position="510"/>
    </location>
</feature>
<proteinExistence type="predicted"/>
<dbReference type="EMBL" id="VOAH01000010">
    <property type="protein sequence ID" value="TVP40084.1"/>
    <property type="molecule type" value="Genomic_DNA"/>
</dbReference>
<gene>
    <name evidence="2" type="ORF">NARC_100147</name>
</gene>
<reference evidence="2 3" key="1">
    <citation type="journal article" date="2019" name="Front. Microbiol.">
        <title>Ammonia Oxidation by the Arctic Terrestrial Thaumarchaeote Candidatus Nitrosocosmicus arcticus Is Stimulated by Increasing Temperatures.</title>
        <authorList>
            <person name="Alves R.J.E."/>
            <person name="Kerou M."/>
            <person name="Zappe A."/>
            <person name="Bittner R."/>
            <person name="Abby S.S."/>
            <person name="Schmidt H.A."/>
            <person name="Pfeifer K."/>
            <person name="Schleper C."/>
        </authorList>
    </citation>
    <scope>NUCLEOTIDE SEQUENCE [LARGE SCALE GENOMIC DNA]</scope>
    <source>
        <strain evidence="2 3">Kfb</strain>
    </source>
</reference>
<protein>
    <recommendedName>
        <fullName evidence="4">Pentapeptide repeat-containing protein</fullName>
    </recommendedName>
</protein>
<comment type="caution">
    <text evidence="2">The sequence shown here is derived from an EMBL/GenBank/DDBJ whole genome shotgun (WGS) entry which is preliminary data.</text>
</comment>
<organism evidence="2 3">
    <name type="scientific">Candidatus Nitrosocosmicus arcticus</name>
    <dbReference type="NCBI Taxonomy" id="2035267"/>
    <lineage>
        <taxon>Archaea</taxon>
        <taxon>Nitrososphaerota</taxon>
        <taxon>Nitrososphaeria</taxon>
        <taxon>Nitrososphaerales</taxon>
        <taxon>Nitrososphaeraceae</taxon>
        <taxon>Candidatus Nitrosocosmicus</taxon>
    </lineage>
</organism>
<dbReference type="Proteomes" id="UP000315289">
    <property type="component" value="Unassembled WGS sequence"/>
</dbReference>
<keyword evidence="1" id="KW-0472">Membrane</keyword>
<keyword evidence="1" id="KW-0812">Transmembrane</keyword>
<accession>A0A557STZ4</accession>
<sequence>MIIYISNTQRMLIEMQKCSFSRNFTDIFQKKETLFQCDEIIFKSNYCIFHNPDSNGNGELFLRELEKKINDCQANKQPLLCIGYNFPKISFQKTYDFRIYFNYSTFMDEVNFNLSSFLEPVVFDNASFRKEVEFHGMTFHKSISFSHTIFNKTVSFDGSKLSEVFFWNSTFRDELRIAYTQFQKKTSFIGPTFFGDFIIYDTEFHGSLSLTRIICKHRLDIEDTIFKGYVSFSFSNFYREVDLTGVTFDEDLSFQSVSFHERISFRGISFGKYVSFNNTRINKPRESFFGIGDMSNAYFIHTDISELNFDPHIIWGNEKHKYKILPERLVEENLDNEQKKKWYKKARNAKENTQTKRAIPWQIKKNDILTNYRHLRENYEFNMRYEEASQFFIREMEIRRIYADTDRSLFIKKKKWAQRHFSLIAVYNIICNYGESYKRPLFWIGALTILSSSIFFVFDPCNGCSTYQRISEPIQSTLSDLFQTKSDNSILDFVIRVLSIPLLGTLFIALRRKFERRFRH</sequence>
<keyword evidence="1" id="KW-1133">Transmembrane helix</keyword>
<keyword evidence="3" id="KW-1185">Reference proteome</keyword>
<feature type="transmembrane region" description="Helical" evidence="1">
    <location>
        <begin position="416"/>
        <end position="434"/>
    </location>
</feature>
<dbReference type="InterPro" id="IPR001646">
    <property type="entry name" value="5peptide_repeat"/>
</dbReference>
<evidence type="ECO:0008006" key="4">
    <source>
        <dbReference type="Google" id="ProtNLM"/>
    </source>
</evidence>
<feature type="transmembrane region" description="Helical" evidence="1">
    <location>
        <begin position="441"/>
        <end position="458"/>
    </location>
</feature>
<name>A0A557STZ4_9ARCH</name>
<evidence type="ECO:0000313" key="2">
    <source>
        <dbReference type="EMBL" id="TVP40084.1"/>
    </source>
</evidence>
<evidence type="ECO:0000313" key="3">
    <source>
        <dbReference type="Proteomes" id="UP000315289"/>
    </source>
</evidence>
<dbReference type="AlphaFoldDB" id="A0A557STZ4"/>
<evidence type="ECO:0000256" key="1">
    <source>
        <dbReference type="SAM" id="Phobius"/>
    </source>
</evidence>
<dbReference type="Pfam" id="PF13576">
    <property type="entry name" value="Pentapeptide_3"/>
    <property type="match status" value="2"/>
</dbReference>